<dbReference type="InterPro" id="IPR021293">
    <property type="entry name" value="DUF2865"/>
</dbReference>
<dbReference type="AlphaFoldDB" id="A0A917V4V3"/>
<dbReference type="Proteomes" id="UP000600449">
    <property type="component" value="Unassembled WGS sequence"/>
</dbReference>
<evidence type="ECO:0000313" key="2">
    <source>
        <dbReference type="EMBL" id="GGK36950.1"/>
    </source>
</evidence>
<dbReference type="EMBL" id="BMMF01000006">
    <property type="protein sequence ID" value="GGK36950.1"/>
    <property type="molecule type" value="Genomic_DNA"/>
</dbReference>
<accession>A0A917V4V3</accession>
<dbReference type="Pfam" id="PF11064">
    <property type="entry name" value="DUF2865"/>
    <property type="match status" value="1"/>
</dbReference>
<evidence type="ECO:0008006" key="4">
    <source>
        <dbReference type="Google" id="ProtNLM"/>
    </source>
</evidence>
<proteinExistence type="predicted"/>
<reference evidence="2 3" key="1">
    <citation type="journal article" date="2014" name="Int. J. Syst. Evol. Microbiol.">
        <title>Complete genome sequence of Corynebacterium casei LMG S-19264T (=DSM 44701T), isolated from a smear-ripened cheese.</title>
        <authorList>
            <consortium name="US DOE Joint Genome Institute (JGI-PGF)"/>
            <person name="Walter F."/>
            <person name="Albersmeier A."/>
            <person name="Kalinowski J."/>
            <person name="Ruckert C."/>
        </authorList>
    </citation>
    <scope>NUCLEOTIDE SEQUENCE [LARGE SCALE GENOMIC DNA]</scope>
    <source>
        <strain evidence="2 3">CGMCC 1.9161</strain>
    </source>
</reference>
<evidence type="ECO:0000313" key="3">
    <source>
        <dbReference type="Proteomes" id="UP000600449"/>
    </source>
</evidence>
<protein>
    <recommendedName>
        <fullName evidence="4">DUF2865 domain-containing protein</fullName>
    </recommendedName>
</protein>
<gene>
    <name evidence="2" type="ORF">GCM10011322_24930</name>
</gene>
<name>A0A917V4V3_9HYPH</name>
<dbReference type="RefSeq" id="WP_188913368.1">
    <property type="nucleotide sequence ID" value="NZ_BMMF01000006.1"/>
</dbReference>
<keyword evidence="3" id="KW-1185">Reference proteome</keyword>
<feature type="compositionally biased region" description="Low complexity" evidence="1">
    <location>
        <begin position="84"/>
        <end position="102"/>
    </location>
</feature>
<organism evidence="2 3">
    <name type="scientific">Salinarimonas ramus</name>
    <dbReference type="NCBI Taxonomy" id="690164"/>
    <lineage>
        <taxon>Bacteria</taxon>
        <taxon>Pseudomonadati</taxon>
        <taxon>Pseudomonadota</taxon>
        <taxon>Alphaproteobacteria</taxon>
        <taxon>Hyphomicrobiales</taxon>
        <taxon>Salinarimonadaceae</taxon>
        <taxon>Salinarimonas</taxon>
    </lineage>
</organism>
<comment type="caution">
    <text evidence="2">The sequence shown here is derived from an EMBL/GenBank/DDBJ whole genome shotgun (WGS) entry which is preliminary data.</text>
</comment>
<sequence>MTDQNSRRRAGSTPRANGSARFVARVFGVALLAVGLAPAVMPSAVEATGALDFFRADARHAAPQRVNAPGPVESLFGQPQRVLPTAPTTPEASTSSRRPARVAAGAAGRTMCVRMCDGYYFPVGDLASSRDLPLHDLSCNAGCPGAPTKLFVLAPGEEDISSARAADGMRYADVPMAYSYRTSTDATCSCQGPNQRVADRLDMRHDMTLRRGDIVVTNEGPLVYRGRDGQPEELADFRPFGEAQMASALREKADARLGISARKAIEDAFAEENRLRVDMAEMNVSEMDLSGTTAPDLNLADLAAR</sequence>
<feature type="region of interest" description="Disordered" evidence="1">
    <location>
        <begin position="64"/>
        <end position="102"/>
    </location>
</feature>
<evidence type="ECO:0000256" key="1">
    <source>
        <dbReference type="SAM" id="MobiDB-lite"/>
    </source>
</evidence>